<comment type="caution">
    <text evidence="2">The sequence shown here is derived from an EMBL/GenBank/DDBJ whole genome shotgun (WGS) entry which is preliminary data.</text>
</comment>
<gene>
    <name evidence="3" type="ORF">CYMTET_39510</name>
    <name evidence="2" type="ORF">CYMTET_39512</name>
</gene>
<organism evidence="2 4">
    <name type="scientific">Cymbomonas tetramitiformis</name>
    <dbReference type="NCBI Taxonomy" id="36881"/>
    <lineage>
        <taxon>Eukaryota</taxon>
        <taxon>Viridiplantae</taxon>
        <taxon>Chlorophyta</taxon>
        <taxon>Pyramimonadophyceae</taxon>
        <taxon>Pyramimonadales</taxon>
        <taxon>Pyramimonadaceae</taxon>
        <taxon>Cymbomonas</taxon>
    </lineage>
</organism>
<dbReference type="PANTHER" id="PTHR12907:SF26">
    <property type="entry name" value="HIF PROLYL HYDROXYLASE, ISOFORM C"/>
    <property type="match status" value="1"/>
</dbReference>
<proteinExistence type="predicted"/>
<dbReference type="GO" id="GO:0008198">
    <property type="term" value="F:ferrous iron binding"/>
    <property type="evidence" value="ECO:0007669"/>
    <property type="project" value="TreeGrafter"/>
</dbReference>
<evidence type="ECO:0000313" key="4">
    <source>
        <dbReference type="Proteomes" id="UP001190700"/>
    </source>
</evidence>
<dbReference type="Gene3D" id="2.60.120.620">
    <property type="entry name" value="q2cbj1_9rhob like domain"/>
    <property type="match status" value="1"/>
</dbReference>
<sequence>MSNYRVIKTPQDVTVVIDIPGAVAASDICVELLDSNTLSIAVPSLGGYLLTIPLPLSTSQDGCTVRFKKKSRQLSVKLVDVEQTLAASGAETTEYAGEKSREAQGLSDCSTTERSAIATAEQSYAAAQAVCDTSVAASAFTSVAALTDAKYGARKSSARSQAVKSLAAALEKRGWAVCDDFVQPSRVIEIREELERLQRAGLYDTGRVGPSGTGRHEMATLRGDKVLWLDAAGLAAHPNLRVLAQEMDELIEKELCGRVARLQHLEGRTDAMLTNYPGNGAR</sequence>
<reference evidence="2" key="2">
    <citation type="submission" date="2023-06" db="EMBL/GenBank/DDBJ databases">
        <title>Long-read-based genome assembly of the green algal bacterivore Cymbomonas tetramitiformis.</title>
        <authorList>
            <person name="Gyaltshen Y."/>
            <person name="Rozenberg A."/>
            <person name="Paasch A."/>
            <person name="Burns J.A."/>
            <person name="Warring S."/>
            <person name="Larson R."/>
            <person name="Maurer-Alcala X."/>
            <person name="Dacks J."/>
            <person name="Kim E."/>
        </authorList>
    </citation>
    <scope>NUCLEOTIDE SEQUENCE</scope>
    <source>
        <strain evidence="2">PLY_AMNH</strain>
    </source>
</reference>
<evidence type="ECO:0008006" key="5">
    <source>
        <dbReference type="Google" id="ProtNLM"/>
    </source>
</evidence>
<dbReference type="AlphaFoldDB" id="A0AAE0CC55"/>
<dbReference type="EMBL" id="LGRX02026242">
    <property type="protein sequence ID" value="KAK3251142.1"/>
    <property type="molecule type" value="Genomic_DNA"/>
</dbReference>
<protein>
    <recommendedName>
        <fullName evidence="5">CS domain-containing protein</fullName>
    </recommendedName>
</protein>
<name>A0AAE0CC55_9CHLO</name>
<dbReference type="GO" id="GO:0071456">
    <property type="term" value="P:cellular response to hypoxia"/>
    <property type="evidence" value="ECO:0007669"/>
    <property type="project" value="TreeGrafter"/>
</dbReference>
<dbReference type="GO" id="GO:0031418">
    <property type="term" value="F:L-ascorbic acid binding"/>
    <property type="evidence" value="ECO:0007669"/>
    <property type="project" value="UniProtKB-KW"/>
</dbReference>
<dbReference type="CDD" id="cd00298">
    <property type="entry name" value="ACD_sHsps_p23-like"/>
    <property type="match status" value="1"/>
</dbReference>
<evidence type="ECO:0000256" key="1">
    <source>
        <dbReference type="ARBA" id="ARBA00022896"/>
    </source>
</evidence>
<accession>A0AAE0CC55</accession>
<reference evidence="2 4" key="1">
    <citation type="journal article" date="2015" name="Genome Biol. Evol.">
        <title>Comparative Genomics of a Bacterivorous Green Alga Reveals Evolutionary Causalities and Consequences of Phago-Mixotrophic Mode of Nutrition.</title>
        <authorList>
            <person name="Burns J.A."/>
            <person name="Paasch A."/>
            <person name="Narechania A."/>
            <person name="Kim E."/>
        </authorList>
    </citation>
    <scope>NUCLEOTIDE SEQUENCE [LARGE SCALE GENOMIC DNA]</scope>
    <source>
        <strain evidence="2">PLY_AMNH</strain>
    </source>
</reference>
<evidence type="ECO:0000313" key="2">
    <source>
        <dbReference type="EMBL" id="KAK3251142.1"/>
    </source>
</evidence>
<keyword evidence="4" id="KW-1185">Reference proteome</keyword>
<dbReference type="PANTHER" id="PTHR12907">
    <property type="entry name" value="EGL NINE HOMOLOG-RELATED"/>
    <property type="match status" value="1"/>
</dbReference>
<dbReference type="InterPro" id="IPR051559">
    <property type="entry name" value="HIF_prolyl_hydroxylases"/>
</dbReference>
<dbReference type="GO" id="GO:0031543">
    <property type="term" value="F:peptidyl-proline dioxygenase activity"/>
    <property type="evidence" value="ECO:0007669"/>
    <property type="project" value="TreeGrafter"/>
</dbReference>
<dbReference type="EMBL" id="LGRX02026241">
    <property type="protein sequence ID" value="KAK3251144.1"/>
    <property type="molecule type" value="Genomic_DNA"/>
</dbReference>
<dbReference type="Proteomes" id="UP001190700">
    <property type="component" value="Unassembled WGS sequence"/>
</dbReference>
<keyword evidence="1" id="KW-0847">Vitamin C</keyword>
<evidence type="ECO:0000313" key="3">
    <source>
        <dbReference type="EMBL" id="KAK3251144.1"/>
    </source>
</evidence>